<proteinExistence type="predicted"/>
<evidence type="ECO:0000313" key="1">
    <source>
        <dbReference type="EMBL" id="KAJ6976469.1"/>
    </source>
</evidence>
<dbReference type="AlphaFoldDB" id="A0AAD6M163"/>
<dbReference type="EMBL" id="JAQIZT010000012">
    <property type="protein sequence ID" value="KAJ6976469.1"/>
    <property type="molecule type" value="Genomic_DNA"/>
</dbReference>
<gene>
    <name evidence="1" type="ORF">NC653_028565</name>
</gene>
<keyword evidence="2" id="KW-1185">Reference proteome</keyword>
<name>A0AAD6M163_9ROSI</name>
<organism evidence="1 2">
    <name type="scientific">Populus alba x Populus x berolinensis</name>
    <dbReference type="NCBI Taxonomy" id="444605"/>
    <lineage>
        <taxon>Eukaryota</taxon>
        <taxon>Viridiplantae</taxon>
        <taxon>Streptophyta</taxon>
        <taxon>Embryophyta</taxon>
        <taxon>Tracheophyta</taxon>
        <taxon>Spermatophyta</taxon>
        <taxon>Magnoliopsida</taxon>
        <taxon>eudicotyledons</taxon>
        <taxon>Gunneridae</taxon>
        <taxon>Pentapetalae</taxon>
        <taxon>rosids</taxon>
        <taxon>fabids</taxon>
        <taxon>Malpighiales</taxon>
        <taxon>Salicaceae</taxon>
        <taxon>Saliceae</taxon>
        <taxon>Populus</taxon>
    </lineage>
</organism>
<reference evidence="1" key="1">
    <citation type="journal article" date="2023" name="Mol. Ecol. Resour.">
        <title>Chromosome-level genome assembly of a triploid poplar Populus alba 'Berolinensis'.</title>
        <authorList>
            <person name="Chen S."/>
            <person name="Yu Y."/>
            <person name="Wang X."/>
            <person name="Wang S."/>
            <person name="Zhang T."/>
            <person name="Zhou Y."/>
            <person name="He R."/>
            <person name="Meng N."/>
            <person name="Wang Y."/>
            <person name="Liu W."/>
            <person name="Liu Z."/>
            <person name="Liu J."/>
            <person name="Guo Q."/>
            <person name="Huang H."/>
            <person name="Sederoff R.R."/>
            <person name="Wang G."/>
            <person name="Qu G."/>
            <person name="Chen S."/>
        </authorList>
    </citation>
    <scope>NUCLEOTIDE SEQUENCE</scope>
    <source>
        <strain evidence="1">SC-2020</strain>
    </source>
</reference>
<comment type="caution">
    <text evidence="1">The sequence shown here is derived from an EMBL/GenBank/DDBJ whole genome shotgun (WGS) entry which is preliminary data.</text>
</comment>
<protein>
    <submittedName>
        <fullName evidence="1">Uncharacterized protein</fullName>
    </submittedName>
</protein>
<accession>A0AAD6M163</accession>
<dbReference type="Proteomes" id="UP001164929">
    <property type="component" value="Chromosome 12"/>
</dbReference>
<sequence>MKIDSPLLMLKERDLLGGPIPQHLECKNLQTPFSIVCQFSSNGSIKLLPERVDWIGLKST</sequence>
<evidence type="ECO:0000313" key="2">
    <source>
        <dbReference type="Proteomes" id="UP001164929"/>
    </source>
</evidence>